<dbReference type="CDD" id="cd06261">
    <property type="entry name" value="TM_PBP2"/>
    <property type="match status" value="1"/>
</dbReference>
<dbReference type="OrthoDB" id="157184at2"/>
<feature type="transmembrane region" description="Helical" evidence="7">
    <location>
        <begin position="103"/>
        <end position="126"/>
    </location>
</feature>
<evidence type="ECO:0000313" key="9">
    <source>
        <dbReference type="EMBL" id="TDF91742.1"/>
    </source>
</evidence>
<dbReference type="GO" id="GO:0005886">
    <property type="term" value="C:plasma membrane"/>
    <property type="evidence" value="ECO:0007669"/>
    <property type="project" value="UniProtKB-SubCell"/>
</dbReference>
<feature type="domain" description="ABC transmembrane type-1" evidence="8">
    <location>
        <begin position="65"/>
        <end position="267"/>
    </location>
</feature>
<evidence type="ECO:0000256" key="4">
    <source>
        <dbReference type="ARBA" id="ARBA00022692"/>
    </source>
</evidence>
<dbReference type="SUPFAM" id="SSF161098">
    <property type="entry name" value="MetI-like"/>
    <property type="match status" value="1"/>
</dbReference>
<organism evidence="9 10">
    <name type="scientific">Paenibacillus piri</name>
    <dbReference type="NCBI Taxonomy" id="2547395"/>
    <lineage>
        <taxon>Bacteria</taxon>
        <taxon>Bacillati</taxon>
        <taxon>Bacillota</taxon>
        <taxon>Bacilli</taxon>
        <taxon>Bacillales</taxon>
        <taxon>Paenibacillaceae</taxon>
        <taxon>Paenibacillus</taxon>
    </lineage>
</organism>
<evidence type="ECO:0000256" key="1">
    <source>
        <dbReference type="ARBA" id="ARBA00004651"/>
    </source>
</evidence>
<reference evidence="9 10" key="1">
    <citation type="submission" date="2019-03" db="EMBL/GenBank/DDBJ databases">
        <title>This is whole genome sequence of Paenibacillus sp MS74 strain.</title>
        <authorList>
            <person name="Trinh H.N."/>
        </authorList>
    </citation>
    <scope>NUCLEOTIDE SEQUENCE [LARGE SCALE GENOMIC DNA]</scope>
    <source>
        <strain evidence="9 10">MS74</strain>
    </source>
</reference>
<feature type="transmembrane region" description="Helical" evidence="7">
    <location>
        <begin position="9"/>
        <end position="29"/>
    </location>
</feature>
<feature type="transmembrane region" description="Helical" evidence="7">
    <location>
        <begin position="174"/>
        <end position="196"/>
    </location>
</feature>
<sequence length="282" mass="31953">MFGWIVNGVIALFALGCLIPFWMVVIGSLTSERSLKVNGFRLWPEEWSLNAYQYLFSSDQIFKSYGVTVSVTVVGTVLAVLITAMFSYVISHRKVKYRGVLSFMAYFTMLFGAGLVGFYILIAQWLDLKNTLWALILPYLLNPFFAFILVSFFRRIPYELNEAATVDGANDLYIFFRIICPISTPAIATISLFYALSFWNDWWLGLLFIDNHEMQPLQILIRQLQTATDLEMSLGGTLLNQTPPAYGVRYATVCVTIGPIVLLYPFIQRYFVKGLTIGAVKG</sequence>
<accession>A0A4R5KA76</accession>
<keyword evidence="4 7" id="KW-0812">Transmembrane</keyword>
<evidence type="ECO:0000313" key="10">
    <source>
        <dbReference type="Proteomes" id="UP000295636"/>
    </source>
</evidence>
<comment type="similarity">
    <text evidence="7">Belongs to the binding-protein-dependent transport system permease family.</text>
</comment>
<evidence type="ECO:0000259" key="8">
    <source>
        <dbReference type="PROSITE" id="PS50928"/>
    </source>
</evidence>
<dbReference type="InterPro" id="IPR035906">
    <property type="entry name" value="MetI-like_sf"/>
</dbReference>
<dbReference type="Pfam" id="PF00528">
    <property type="entry name" value="BPD_transp_1"/>
    <property type="match status" value="1"/>
</dbReference>
<dbReference type="Gene3D" id="1.10.3720.10">
    <property type="entry name" value="MetI-like"/>
    <property type="match status" value="1"/>
</dbReference>
<proteinExistence type="inferred from homology"/>
<dbReference type="AlphaFoldDB" id="A0A4R5KA76"/>
<keyword evidence="10" id="KW-1185">Reference proteome</keyword>
<feature type="transmembrane region" description="Helical" evidence="7">
    <location>
        <begin position="132"/>
        <end position="153"/>
    </location>
</feature>
<evidence type="ECO:0000256" key="5">
    <source>
        <dbReference type="ARBA" id="ARBA00022989"/>
    </source>
</evidence>
<evidence type="ECO:0000256" key="6">
    <source>
        <dbReference type="ARBA" id="ARBA00023136"/>
    </source>
</evidence>
<dbReference type="GO" id="GO:0055085">
    <property type="term" value="P:transmembrane transport"/>
    <property type="evidence" value="ECO:0007669"/>
    <property type="project" value="InterPro"/>
</dbReference>
<keyword evidence="2 7" id="KW-0813">Transport</keyword>
<dbReference type="InterPro" id="IPR000515">
    <property type="entry name" value="MetI-like"/>
</dbReference>
<evidence type="ECO:0000256" key="3">
    <source>
        <dbReference type="ARBA" id="ARBA00022475"/>
    </source>
</evidence>
<dbReference type="EMBL" id="SMRT01000025">
    <property type="protein sequence ID" value="TDF91742.1"/>
    <property type="molecule type" value="Genomic_DNA"/>
</dbReference>
<gene>
    <name evidence="9" type="ORF">E1757_31775</name>
</gene>
<comment type="caution">
    <text evidence="9">The sequence shown here is derived from an EMBL/GenBank/DDBJ whole genome shotgun (WGS) entry which is preliminary data.</text>
</comment>
<feature type="transmembrane region" description="Helical" evidence="7">
    <location>
        <begin position="248"/>
        <end position="267"/>
    </location>
</feature>
<evidence type="ECO:0000256" key="7">
    <source>
        <dbReference type="RuleBase" id="RU363032"/>
    </source>
</evidence>
<name>A0A4R5KA76_9BACL</name>
<keyword evidence="6 7" id="KW-0472">Membrane</keyword>
<evidence type="ECO:0000256" key="2">
    <source>
        <dbReference type="ARBA" id="ARBA00022448"/>
    </source>
</evidence>
<keyword evidence="3" id="KW-1003">Cell membrane</keyword>
<dbReference type="PROSITE" id="PS50928">
    <property type="entry name" value="ABC_TM1"/>
    <property type="match status" value="1"/>
</dbReference>
<keyword evidence="5 7" id="KW-1133">Transmembrane helix</keyword>
<dbReference type="PANTHER" id="PTHR43744">
    <property type="entry name" value="ABC TRANSPORTER PERMEASE PROTEIN MG189-RELATED-RELATED"/>
    <property type="match status" value="1"/>
</dbReference>
<protein>
    <submittedName>
        <fullName evidence="9">Carbohydrate ABC transporter permease</fullName>
    </submittedName>
</protein>
<feature type="transmembrane region" description="Helical" evidence="7">
    <location>
        <begin position="65"/>
        <end position="91"/>
    </location>
</feature>
<dbReference type="Proteomes" id="UP000295636">
    <property type="component" value="Unassembled WGS sequence"/>
</dbReference>
<dbReference type="PANTHER" id="PTHR43744:SF9">
    <property type="entry name" value="POLYGALACTURONAN_RHAMNOGALACTURONAN TRANSPORT SYSTEM PERMEASE PROTEIN YTCP"/>
    <property type="match status" value="1"/>
</dbReference>
<comment type="subcellular location">
    <subcellularLocation>
        <location evidence="1 7">Cell membrane</location>
        <topology evidence="1 7">Multi-pass membrane protein</topology>
    </subcellularLocation>
</comment>